<reference evidence="3 4" key="3">
    <citation type="journal article" date="2022" name="Int. J. Syst. Evol. Microbiol.">
        <title>Strains of Bradyrhizobium barranii sp. nov. associated with legumes native to Canada are symbionts of soybeans and belong to different subspecies (subsp. barranii subsp. nov. and subsp. apii subsp. nov.) and symbiovars (sv. glycinearum and sv. septentrionale).</title>
        <authorList>
            <person name="Bromfield E.S.P."/>
            <person name="Cloutier S."/>
            <person name="Wasai-Hara S."/>
            <person name="Minamisawa K."/>
        </authorList>
    </citation>
    <scope>NUCLEOTIDE SEQUENCE [LARGE SCALE GENOMIC DNA]</scope>
    <source>
        <strain evidence="3 4">323S2</strain>
    </source>
</reference>
<dbReference type="AlphaFoldDB" id="A0A7Z0QK66"/>
<dbReference type="Gene3D" id="1.20.1290.10">
    <property type="entry name" value="AhpD-like"/>
    <property type="match status" value="1"/>
</dbReference>
<dbReference type="NCBIfam" id="TIGR00778">
    <property type="entry name" value="ahpD_dom"/>
    <property type="match status" value="1"/>
</dbReference>
<dbReference type="InterPro" id="IPR029032">
    <property type="entry name" value="AhpD-like"/>
</dbReference>
<organism evidence="2">
    <name type="scientific">Bradyrhizobium barranii subsp. barranii</name>
    <dbReference type="NCBI Taxonomy" id="2823807"/>
    <lineage>
        <taxon>Bacteria</taxon>
        <taxon>Pseudomonadati</taxon>
        <taxon>Pseudomonadota</taxon>
        <taxon>Alphaproteobacteria</taxon>
        <taxon>Hyphomicrobiales</taxon>
        <taxon>Nitrobacteraceae</taxon>
        <taxon>Bradyrhizobium</taxon>
        <taxon>Bradyrhizobium barranii</taxon>
    </lineage>
</organism>
<evidence type="ECO:0000313" key="4">
    <source>
        <dbReference type="Proteomes" id="UP000564836"/>
    </source>
</evidence>
<dbReference type="PANTHER" id="PTHR35446">
    <property type="entry name" value="SI:CH211-175M2.5"/>
    <property type="match status" value="1"/>
</dbReference>
<dbReference type="SUPFAM" id="SSF69118">
    <property type="entry name" value="AhpD-like"/>
    <property type="match status" value="1"/>
</dbReference>
<reference evidence="3 4" key="1">
    <citation type="journal article" date="2017" name="Syst. Appl. Microbiol.">
        <title>Soybeans inoculated with root zone soils of Canadian native legumes harbour diverse and novel Bradyrhizobium spp. that possess agricultural potential.</title>
        <authorList>
            <person name="Bromfield E.S.P."/>
            <person name="Cloutier S."/>
            <person name="Tambong J.T."/>
            <person name="Tran Thi T.V."/>
        </authorList>
    </citation>
    <scope>NUCLEOTIDE SEQUENCE [LARGE SCALE GENOMIC DNA]</scope>
    <source>
        <strain evidence="3 4">323S2</strain>
    </source>
</reference>
<accession>A0A7Z0QK66</accession>
<proteinExistence type="predicted"/>
<dbReference type="InterPro" id="IPR003779">
    <property type="entry name" value="CMD-like"/>
</dbReference>
<dbReference type="EMBL" id="CP088280">
    <property type="protein sequence ID" value="UGX97966.1"/>
    <property type="molecule type" value="Genomic_DNA"/>
</dbReference>
<dbReference type="PANTHER" id="PTHR35446:SF3">
    <property type="entry name" value="CMD DOMAIN-CONTAINING PROTEIN"/>
    <property type="match status" value="1"/>
</dbReference>
<name>A0A7Z0QK66_9BRAD</name>
<evidence type="ECO:0000313" key="2">
    <source>
        <dbReference type="EMBL" id="NYY95218.1"/>
    </source>
</evidence>
<sequence>MSRLRILTRDGAPAASKPILDNIYRKLGIVPNLSRLIGSSPVALEAFAAFQDVLSRTLDSKTRARIALAVAQVNGSDYCLSAHSYLAINFTKLPPEEIALNRAGASKDPKADAAVKFAAKVVRKRGHIGDADLSAVRLAGYGDAQIVEIVALVAENVFTNYLNKVAETDIDFPIVRTEALSGRGE</sequence>
<dbReference type="RefSeq" id="WP_166341853.1">
    <property type="nucleotide sequence ID" value="NZ_CP088280.1"/>
</dbReference>
<dbReference type="EMBL" id="JACBFH010000001">
    <property type="protein sequence ID" value="NYY95218.1"/>
    <property type="molecule type" value="Genomic_DNA"/>
</dbReference>
<protein>
    <submittedName>
        <fullName evidence="2">Carboxymuconolactone decarboxylase family protein</fullName>
    </submittedName>
</protein>
<dbReference type="Proteomes" id="UP000564836">
    <property type="component" value="Chromosome"/>
</dbReference>
<dbReference type="InterPro" id="IPR004675">
    <property type="entry name" value="AhpD_core"/>
</dbReference>
<feature type="domain" description="Carboxymuconolactone decarboxylase-like" evidence="1">
    <location>
        <begin position="43"/>
        <end position="119"/>
    </location>
</feature>
<evidence type="ECO:0000313" key="3">
    <source>
        <dbReference type="EMBL" id="UGX97966.1"/>
    </source>
</evidence>
<dbReference type="GO" id="GO:0051920">
    <property type="term" value="F:peroxiredoxin activity"/>
    <property type="evidence" value="ECO:0007669"/>
    <property type="project" value="InterPro"/>
</dbReference>
<dbReference type="Pfam" id="PF02627">
    <property type="entry name" value="CMD"/>
    <property type="match status" value="1"/>
</dbReference>
<gene>
    <name evidence="3" type="ORF">G6321_00023670</name>
    <name evidence="2" type="ORF">G6321_44520</name>
</gene>
<evidence type="ECO:0000259" key="1">
    <source>
        <dbReference type="Pfam" id="PF02627"/>
    </source>
</evidence>
<reference evidence="2" key="2">
    <citation type="submission" date="2020-06" db="EMBL/GenBank/DDBJ databases">
        <title>Whole Genome Sequence of Bradyrhizobium sp. Strain 323S2.</title>
        <authorList>
            <person name="Bromfield E.S.P."/>
        </authorList>
    </citation>
    <scope>NUCLEOTIDE SEQUENCE [LARGE SCALE GENOMIC DNA]</scope>
    <source>
        <strain evidence="2">323S2</strain>
    </source>
</reference>